<accession>A0ABQ2JTL7</accession>
<dbReference type="Proteomes" id="UP000600080">
    <property type="component" value="Unassembled WGS sequence"/>
</dbReference>
<proteinExistence type="predicted"/>
<gene>
    <name evidence="2" type="ORF">GCM10012285_52030</name>
</gene>
<organism evidence="2 3">
    <name type="scientific">Streptomyces kronopolitis</name>
    <dbReference type="NCBI Taxonomy" id="1612435"/>
    <lineage>
        <taxon>Bacteria</taxon>
        <taxon>Bacillati</taxon>
        <taxon>Actinomycetota</taxon>
        <taxon>Actinomycetes</taxon>
        <taxon>Kitasatosporales</taxon>
        <taxon>Streptomycetaceae</taxon>
        <taxon>Streptomyces</taxon>
    </lineage>
</organism>
<name>A0ABQ2JTL7_9ACTN</name>
<protein>
    <submittedName>
        <fullName evidence="2">Uncharacterized protein</fullName>
    </submittedName>
</protein>
<reference evidence="3" key="1">
    <citation type="journal article" date="2019" name="Int. J. Syst. Evol. Microbiol.">
        <title>The Global Catalogue of Microorganisms (GCM) 10K type strain sequencing project: providing services to taxonomists for standard genome sequencing and annotation.</title>
        <authorList>
            <consortium name="The Broad Institute Genomics Platform"/>
            <consortium name="The Broad Institute Genome Sequencing Center for Infectious Disease"/>
            <person name="Wu L."/>
            <person name="Ma J."/>
        </authorList>
    </citation>
    <scope>NUCLEOTIDE SEQUENCE [LARGE SCALE GENOMIC DNA]</scope>
    <source>
        <strain evidence="3">CGMCC 4.7323</strain>
    </source>
</reference>
<sequence>MPDWETGSGGWMFAVMRNPLLGDEWGYRRSRNRRWAAPSIGDRPHSGGNADVAMRPWGCPPPGKGWAAHRFDSSNPAEGIVSHVLDGNLPKWASE</sequence>
<evidence type="ECO:0000256" key="1">
    <source>
        <dbReference type="SAM" id="MobiDB-lite"/>
    </source>
</evidence>
<keyword evidence="3" id="KW-1185">Reference proteome</keyword>
<comment type="caution">
    <text evidence="2">The sequence shown here is derived from an EMBL/GenBank/DDBJ whole genome shotgun (WGS) entry which is preliminary data.</text>
</comment>
<evidence type="ECO:0000313" key="2">
    <source>
        <dbReference type="EMBL" id="GGN57000.1"/>
    </source>
</evidence>
<evidence type="ECO:0000313" key="3">
    <source>
        <dbReference type="Proteomes" id="UP000600080"/>
    </source>
</evidence>
<dbReference type="EMBL" id="BMND01000028">
    <property type="protein sequence ID" value="GGN57000.1"/>
    <property type="molecule type" value="Genomic_DNA"/>
</dbReference>
<feature type="region of interest" description="Disordered" evidence="1">
    <location>
        <begin position="37"/>
        <end position="56"/>
    </location>
</feature>